<keyword evidence="1" id="KW-0812">Transmembrane</keyword>
<feature type="transmembrane region" description="Helical" evidence="1">
    <location>
        <begin position="35"/>
        <end position="55"/>
    </location>
</feature>
<feature type="transmembrane region" description="Helical" evidence="1">
    <location>
        <begin position="12"/>
        <end position="29"/>
    </location>
</feature>
<gene>
    <name evidence="2" type="ORF">HGR00_03205</name>
</gene>
<reference evidence="2 3" key="1">
    <citation type="submission" date="2020-04" db="EMBL/GenBank/DDBJ databases">
        <title>Ralstonia insidiosa genome sequencing and assembly.</title>
        <authorList>
            <person name="Martins R.C.R."/>
            <person name="Perdigao-Neto L.V."/>
            <person name="Levin A.S.S."/>
            <person name="Costa S.F."/>
        </authorList>
    </citation>
    <scope>NUCLEOTIDE SEQUENCE [LARGE SCALE GENOMIC DNA]</scope>
    <source>
        <strain evidence="2 3">5047</strain>
    </source>
</reference>
<organism evidence="2 3">
    <name type="scientific">Ralstonia insidiosa</name>
    <dbReference type="NCBI Taxonomy" id="190721"/>
    <lineage>
        <taxon>Bacteria</taxon>
        <taxon>Pseudomonadati</taxon>
        <taxon>Pseudomonadota</taxon>
        <taxon>Betaproteobacteria</taxon>
        <taxon>Burkholderiales</taxon>
        <taxon>Burkholderiaceae</taxon>
        <taxon>Ralstonia</taxon>
    </lineage>
</organism>
<dbReference type="EMBL" id="JABBZM010000002">
    <property type="protein sequence ID" value="NMV36914.1"/>
    <property type="molecule type" value="Genomic_DNA"/>
</dbReference>
<dbReference type="Proteomes" id="UP000575469">
    <property type="component" value="Unassembled WGS sequence"/>
</dbReference>
<evidence type="ECO:0000313" key="2">
    <source>
        <dbReference type="EMBL" id="NMV36914.1"/>
    </source>
</evidence>
<keyword evidence="1" id="KW-1133">Transmembrane helix</keyword>
<proteinExistence type="predicted"/>
<dbReference type="AlphaFoldDB" id="A0A848NWM5"/>
<evidence type="ECO:0000256" key="1">
    <source>
        <dbReference type="SAM" id="Phobius"/>
    </source>
</evidence>
<name>A0A848NWM5_9RALS</name>
<protein>
    <submittedName>
        <fullName evidence="2">Uncharacterized protein</fullName>
    </submittedName>
</protein>
<evidence type="ECO:0000313" key="3">
    <source>
        <dbReference type="Proteomes" id="UP000575469"/>
    </source>
</evidence>
<accession>A0A848NWM5</accession>
<comment type="caution">
    <text evidence="2">The sequence shown here is derived from an EMBL/GenBank/DDBJ whole genome shotgun (WGS) entry which is preliminary data.</text>
</comment>
<dbReference type="RefSeq" id="WP_169339204.1">
    <property type="nucleotide sequence ID" value="NZ_JABBZM010000002.1"/>
</dbReference>
<keyword evidence="1" id="KW-0472">Membrane</keyword>
<sequence>MAKRDLFRMIEWLAFALLAYVVCIVLRSYDLEPQAQTVLWKVGNLNVAAWVGYWVDRRAFRTRITTRSTPLETVRRAVVIAASMLSVGLGL</sequence>